<reference evidence="3" key="1">
    <citation type="submission" date="2020-05" db="EMBL/GenBank/DDBJ databases">
        <authorList>
            <person name="Chiriac C."/>
            <person name="Salcher M."/>
            <person name="Ghai R."/>
            <person name="Kavagutti S V."/>
        </authorList>
    </citation>
    <scope>NUCLEOTIDE SEQUENCE</scope>
</reference>
<dbReference type="InterPro" id="IPR029033">
    <property type="entry name" value="His_PPase_superfam"/>
</dbReference>
<dbReference type="InterPro" id="IPR050275">
    <property type="entry name" value="PGM_Phosphatase"/>
</dbReference>
<evidence type="ECO:0000256" key="2">
    <source>
        <dbReference type="ARBA" id="ARBA00023235"/>
    </source>
</evidence>
<proteinExistence type="predicted"/>
<dbReference type="SUPFAM" id="SSF53254">
    <property type="entry name" value="Phosphoglycerate mutase-like"/>
    <property type="match status" value="1"/>
</dbReference>
<organism evidence="3">
    <name type="scientific">freshwater metagenome</name>
    <dbReference type="NCBI Taxonomy" id="449393"/>
    <lineage>
        <taxon>unclassified sequences</taxon>
        <taxon>metagenomes</taxon>
        <taxon>ecological metagenomes</taxon>
    </lineage>
</organism>
<dbReference type="PANTHER" id="PTHR48100:SF1">
    <property type="entry name" value="HISTIDINE PHOSPHATASE FAMILY PROTEIN-RELATED"/>
    <property type="match status" value="1"/>
</dbReference>
<dbReference type="Pfam" id="PF00300">
    <property type="entry name" value="His_Phos_1"/>
    <property type="match status" value="1"/>
</dbReference>
<dbReference type="EMBL" id="CAEZSF010000077">
    <property type="protein sequence ID" value="CAB4539202.1"/>
    <property type="molecule type" value="Genomic_DNA"/>
</dbReference>
<dbReference type="InterPro" id="IPR013078">
    <property type="entry name" value="His_Pase_superF_clade-1"/>
</dbReference>
<dbReference type="SMART" id="SM00855">
    <property type="entry name" value="PGAM"/>
    <property type="match status" value="1"/>
</dbReference>
<dbReference type="Gene3D" id="3.40.50.1240">
    <property type="entry name" value="Phosphoglycerate mutase-like"/>
    <property type="match status" value="1"/>
</dbReference>
<keyword evidence="1" id="KW-0324">Glycolysis</keyword>
<sequence length="194" mass="21306">MTSLLLVRHGQSVWNADGRWQGQENPPLTDLGREQARLASHGVGAVDAIYCSPLDRAATTAMIIAEQIGMGPILILPGLMERHAGEWQGLTRDEIEEQYPGYLDAGTRPPSWEDDDEVEARVMAALDEIAEQHPDGHVLAVAHAGVIFAVERIIGAEWERLANLGGRWLEHANGSWTIGNRVHLLISETIPDQI</sequence>
<dbReference type="PROSITE" id="PS00175">
    <property type="entry name" value="PG_MUTASE"/>
    <property type="match status" value="1"/>
</dbReference>
<protein>
    <submittedName>
        <fullName evidence="3">Unannotated protein</fullName>
    </submittedName>
</protein>
<evidence type="ECO:0000313" key="3">
    <source>
        <dbReference type="EMBL" id="CAB4539202.1"/>
    </source>
</evidence>
<name>A0A6J6BJN6_9ZZZZ</name>
<dbReference type="GO" id="GO:0005737">
    <property type="term" value="C:cytoplasm"/>
    <property type="evidence" value="ECO:0007669"/>
    <property type="project" value="TreeGrafter"/>
</dbReference>
<dbReference type="AlphaFoldDB" id="A0A6J6BJN6"/>
<dbReference type="InterPro" id="IPR001345">
    <property type="entry name" value="PG/BPGM_mutase_AS"/>
</dbReference>
<accession>A0A6J6BJN6</accession>
<keyword evidence="2" id="KW-0413">Isomerase</keyword>
<dbReference type="PANTHER" id="PTHR48100">
    <property type="entry name" value="BROAD-SPECIFICITY PHOSPHATASE YOR283W-RELATED"/>
    <property type="match status" value="1"/>
</dbReference>
<evidence type="ECO:0000256" key="1">
    <source>
        <dbReference type="ARBA" id="ARBA00023152"/>
    </source>
</evidence>
<dbReference type="GO" id="GO:0016791">
    <property type="term" value="F:phosphatase activity"/>
    <property type="evidence" value="ECO:0007669"/>
    <property type="project" value="TreeGrafter"/>
</dbReference>
<dbReference type="CDD" id="cd07067">
    <property type="entry name" value="HP_PGM_like"/>
    <property type="match status" value="1"/>
</dbReference>
<gene>
    <name evidence="3" type="ORF">UFOPK1358_00924</name>
</gene>